<keyword evidence="2" id="KW-1185">Reference proteome</keyword>
<evidence type="ECO:0000313" key="2">
    <source>
        <dbReference type="Proteomes" id="UP000053617"/>
    </source>
</evidence>
<proteinExistence type="predicted"/>
<name>A0A0D2J2X2_9EURO</name>
<dbReference type="EMBL" id="KN847479">
    <property type="protein sequence ID" value="KIX03330.1"/>
    <property type="molecule type" value="Genomic_DNA"/>
</dbReference>
<dbReference type="HOGENOM" id="CLU_809299_0_0_1"/>
<dbReference type="Proteomes" id="UP000053617">
    <property type="component" value="Unassembled WGS sequence"/>
</dbReference>
<organism evidence="1 2">
    <name type="scientific">Rhinocladiella mackenziei CBS 650.93</name>
    <dbReference type="NCBI Taxonomy" id="1442369"/>
    <lineage>
        <taxon>Eukaryota</taxon>
        <taxon>Fungi</taxon>
        <taxon>Dikarya</taxon>
        <taxon>Ascomycota</taxon>
        <taxon>Pezizomycotina</taxon>
        <taxon>Eurotiomycetes</taxon>
        <taxon>Chaetothyriomycetidae</taxon>
        <taxon>Chaetothyriales</taxon>
        <taxon>Herpotrichiellaceae</taxon>
        <taxon>Rhinocladiella</taxon>
    </lineage>
</organism>
<evidence type="ECO:0000313" key="1">
    <source>
        <dbReference type="EMBL" id="KIX03330.1"/>
    </source>
</evidence>
<gene>
    <name evidence="1" type="ORF">Z518_06882</name>
</gene>
<protein>
    <submittedName>
        <fullName evidence="1">Uncharacterized protein</fullName>
    </submittedName>
</protein>
<sequence>MHDAVEKAKMFLDDACVETDWKKYPKWPQMISSLRESLNDQFLRRNHRDIAAYLETKTDEYVPKCDFDEVVRFLERGTTAPTIPPTPVGQQENLDEFVCSGGDTLPTGSPLDNVSVATMSSLGDALSQVCKVWCFQKSYWQGLTCTQNVSYNNWIRYDRALKLQLAIFDVNESDRSSIARDRLYAESVRGKCVVYWVPEYCPWSLHTEVFVTECPVAPEMCVGDSVVKKVDSLRKSFKNSRAHASYYRRRMEHEFSPNYQSVPVERRITLPNPVHGPPSYPSPERPAGSFATDMVRRRSVQYFREDSFGNGDRTILDLTRRAKHLFPFFGPCLVMCIYQFCIQ</sequence>
<dbReference type="RefSeq" id="XP_013270466.1">
    <property type="nucleotide sequence ID" value="XM_013415012.1"/>
</dbReference>
<dbReference type="AlphaFoldDB" id="A0A0D2J2X2"/>
<dbReference type="VEuPathDB" id="FungiDB:Z518_06882"/>
<accession>A0A0D2J2X2</accession>
<reference evidence="1 2" key="1">
    <citation type="submission" date="2015-01" db="EMBL/GenBank/DDBJ databases">
        <title>The Genome Sequence of Rhinocladiella mackenzie CBS 650.93.</title>
        <authorList>
            <consortium name="The Broad Institute Genomics Platform"/>
            <person name="Cuomo C."/>
            <person name="de Hoog S."/>
            <person name="Gorbushina A."/>
            <person name="Stielow B."/>
            <person name="Teixiera M."/>
            <person name="Abouelleil A."/>
            <person name="Chapman S.B."/>
            <person name="Priest M."/>
            <person name="Young S.K."/>
            <person name="Wortman J."/>
            <person name="Nusbaum C."/>
            <person name="Birren B."/>
        </authorList>
    </citation>
    <scope>NUCLEOTIDE SEQUENCE [LARGE SCALE GENOMIC DNA]</scope>
    <source>
        <strain evidence="1 2">CBS 650.93</strain>
    </source>
</reference>
<dbReference type="GeneID" id="25294953"/>